<reference evidence="1 2" key="1">
    <citation type="journal article" date="2013" name="BMC Genomics">
        <title>Genomic characterization provides new insight into Salmonella phage diversity.</title>
        <authorList>
            <person name="Moreno Switt A.I."/>
            <person name="Orsi R.H."/>
            <person name="den Bakker H.C."/>
            <person name="Vongkamjan K."/>
            <person name="Altier C."/>
            <person name="Wiedmann M."/>
        </authorList>
    </citation>
    <scope>NUCLEOTIDE SEQUENCE [LARGE SCALE GENOMIC DNA]</scope>
</reference>
<keyword evidence="2" id="KW-1185">Reference proteome</keyword>
<accession>S4TTJ6</accession>
<dbReference type="OrthoDB" id="35526at10239"/>
<gene>
    <name evidence="1" type="ORF">SP058_00060</name>
</gene>
<evidence type="ECO:0000313" key="2">
    <source>
        <dbReference type="Proteomes" id="UP000014990"/>
    </source>
</evidence>
<dbReference type="RefSeq" id="YP_008239416.1">
    <property type="nucleotide sequence ID" value="NC_021772.1"/>
</dbReference>
<dbReference type="KEGG" id="vg:16275460"/>
<proteinExistence type="predicted"/>
<name>S4TTJ6_9CAUD</name>
<organism evidence="1 2">
    <name type="scientific">Salmonella phage FSL SP-058</name>
    <dbReference type="NCBI Taxonomy" id="1173761"/>
    <lineage>
        <taxon>Viruses</taxon>
        <taxon>Duplodnaviria</taxon>
        <taxon>Heunggongvirae</taxon>
        <taxon>Uroviricota</taxon>
        <taxon>Caudoviricetes</taxon>
        <taxon>Schitoviridae</taxon>
        <taxon>Humphriesvirinae</taxon>
        <taxon>Ithacavirus</taxon>
        <taxon>Ithacavirus SP058</taxon>
    </lineage>
</organism>
<evidence type="ECO:0000313" key="1">
    <source>
        <dbReference type="EMBL" id="AGF88127.1"/>
    </source>
</evidence>
<protein>
    <submittedName>
        <fullName evidence="1">Uncharacterized protein</fullName>
    </submittedName>
</protein>
<dbReference type="EMBL" id="KC139517">
    <property type="protein sequence ID" value="AGF88127.1"/>
    <property type="molecule type" value="Genomic_DNA"/>
</dbReference>
<sequence length="70" mass="7790">MNNDLFLILSSIKAALGEGRGKSTSADFLCDGIHDADPEQCHYVNCIDCIVGYKDSTQYAHQIIQTWKIL</sequence>
<dbReference type="GeneID" id="16275460"/>
<dbReference type="Proteomes" id="UP000014990">
    <property type="component" value="Segment"/>
</dbReference>